<evidence type="ECO:0000256" key="1">
    <source>
        <dbReference type="SAM" id="MobiDB-lite"/>
    </source>
</evidence>
<feature type="region of interest" description="Disordered" evidence="1">
    <location>
        <begin position="1"/>
        <end position="41"/>
    </location>
</feature>
<comment type="caution">
    <text evidence="2">The sequence shown here is derived from an EMBL/GenBank/DDBJ whole genome shotgun (WGS) entry which is preliminary data.</text>
</comment>
<evidence type="ECO:0000313" key="2">
    <source>
        <dbReference type="EMBL" id="TDZ20607.1"/>
    </source>
</evidence>
<reference evidence="3" key="2">
    <citation type="journal article" date="2019" name="Mol. Plant Microbe Interact.">
        <title>Genome sequence resources for four phytopathogenic fungi from the Colletotrichum orbiculare species complex.</title>
        <authorList>
            <person name="Gan P."/>
            <person name="Tsushima A."/>
            <person name="Narusaka M."/>
            <person name="Narusaka Y."/>
            <person name="Takano Y."/>
            <person name="Kubo Y."/>
            <person name="Shirasu K."/>
        </authorList>
    </citation>
    <scope>GENOME REANNOTATION</scope>
    <source>
        <strain evidence="3">104-T / ATCC 96160 / CBS 514.97 / LARS 414 / MAFF 240422</strain>
    </source>
</reference>
<proteinExistence type="predicted"/>
<evidence type="ECO:0000313" key="3">
    <source>
        <dbReference type="Proteomes" id="UP000014480"/>
    </source>
</evidence>
<gene>
    <name evidence="2" type="ORF">Cob_v006777</name>
</gene>
<reference evidence="3" key="1">
    <citation type="journal article" date="2013" name="New Phytol.">
        <title>Comparative genomic and transcriptomic analyses reveal the hemibiotrophic stage shift of Colletotrichum fungi.</title>
        <authorList>
            <person name="Gan P."/>
            <person name="Ikeda K."/>
            <person name="Irieda H."/>
            <person name="Narusaka M."/>
            <person name="O'Connell R.J."/>
            <person name="Narusaka Y."/>
            <person name="Takano Y."/>
            <person name="Kubo Y."/>
            <person name="Shirasu K."/>
        </authorList>
    </citation>
    <scope>NUCLEOTIDE SEQUENCE [LARGE SCALE GENOMIC DNA]</scope>
    <source>
        <strain evidence="3">104-T / ATCC 96160 / CBS 514.97 / LARS 414 / MAFF 240422</strain>
    </source>
</reference>
<feature type="compositionally biased region" description="Basic and acidic residues" evidence="1">
    <location>
        <begin position="1"/>
        <end position="13"/>
    </location>
</feature>
<dbReference type="Proteomes" id="UP000014480">
    <property type="component" value="Unassembled WGS sequence"/>
</dbReference>
<organism evidence="2 3">
    <name type="scientific">Colletotrichum orbiculare (strain 104-T / ATCC 96160 / CBS 514.97 / LARS 414 / MAFF 240422)</name>
    <name type="common">Cucumber anthracnose fungus</name>
    <name type="synonym">Colletotrichum lagenarium</name>
    <dbReference type="NCBI Taxonomy" id="1213857"/>
    <lineage>
        <taxon>Eukaryota</taxon>
        <taxon>Fungi</taxon>
        <taxon>Dikarya</taxon>
        <taxon>Ascomycota</taxon>
        <taxon>Pezizomycotina</taxon>
        <taxon>Sordariomycetes</taxon>
        <taxon>Hypocreomycetidae</taxon>
        <taxon>Glomerellales</taxon>
        <taxon>Glomerellaceae</taxon>
        <taxon>Colletotrichum</taxon>
        <taxon>Colletotrichum orbiculare species complex</taxon>
    </lineage>
</organism>
<keyword evidence="3" id="KW-1185">Reference proteome</keyword>
<dbReference type="AlphaFoldDB" id="A0A484FUB0"/>
<sequence>MKGRGGGKEKRQPIADNPPAPLISLPPPGWGQSSPHVKSLAPTHCCRPSLPQPLLSSLFSFASHACRLMRRIRDRVSQ</sequence>
<protein>
    <submittedName>
        <fullName evidence="2">Uncharacterized protein</fullName>
    </submittedName>
</protein>
<name>A0A484FUB0_COLOR</name>
<feature type="compositionally biased region" description="Pro residues" evidence="1">
    <location>
        <begin position="16"/>
        <end position="29"/>
    </location>
</feature>
<accession>A0A484FUB0</accession>
<dbReference type="EMBL" id="AMCV02000017">
    <property type="protein sequence ID" value="TDZ20607.1"/>
    <property type="molecule type" value="Genomic_DNA"/>
</dbReference>